<name>A2DH64_TRIV3</name>
<dbReference type="SMR" id="A2DH64"/>
<evidence type="ECO:0000256" key="2">
    <source>
        <dbReference type="ARBA" id="ARBA00022574"/>
    </source>
</evidence>
<dbReference type="OrthoDB" id="196858at2759"/>
<evidence type="ECO:0000256" key="4">
    <source>
        <dbReference type="ARBA" id="ARBA00023242"/>
    </source>
</evidence>
<dbReference type="RefSeq" id="XP_001581360.1">
    <property type="nucleotide sequence ID" value="XM_001581310.1"/>
</dbReference>
<dbReference type="AlphaFoldDB" id="A2DH64"/>
<proteinExistence type="predicted"/>
<reference evidence="5" key="1">
    <citation type="submission" date="2006-10" db="EMBL/GenBank/DDBJ databases">
        <authorList>
            <person name="Amadeo P."/>
            <person name="Zhao Q."/>
            <person name="Wortman J."/>
            <person name="Fraser-Liggett C."/>
            <person name="Carlton J."/>
        </authorList>
    </citation>
    <scope>NUCLEOTIDE SEQUENCE</scope>
    <source>
        <strain evidence="5">G3</strain>
    </source>
</reference>
<dbReference type="InterPro" id="IPR037850">
    <property type="entry name" value="RBBP5/Swd1"/>
</dbReference>
<dbReference type="VEuPathDB" id="TrichDB:TVAG_193500"/>
<organism evidence="5 6">
    <name type="scientific">Trichomonas vaginalis (strain ATCC PRA-98 / G3)</name>
    <dbReference type="NCBI Taxonomy" id="412133"/>
    <lineage>
        <taxon>Eukaryota</taxon>
        <taxon>Metamonada</taxon>
        <taxon>Parabasalia</taxon>
        <taxon>Trichomonadida</taxon>
        <taxon>Trichomonadidae</taxon>
        <taxon>Trichomonas</taxon>
    </lineage>
</organism>
<evidence type="ECO:0000256" key="1">
    <source>
        <dbReference type="ARBA" id="ARBA00004123"/>
    </source>
</evidence>
<evidence type="ECO:0000313" key="6">
    <source>
        <dbReference type="Proteomes" id="UP000001542"/>
    </source>
</evidence>
<dbReference type="SUPFAM" id="SSF50978">
    <property type="entry name" value="WD40 repeat-like"/>
    <property type="match status" value="1"/>
</dbReference>
<dbReference type="EMBL" id="DS113199">
    <property type="protein sequence ID" value="EAY20374.1"/>
    <property type="molecule type" value="Genomic_DNA"/>
</dbReference>
<gene>
    <name evidence="5" type="ORF">TVAG_193500</name>
</gene>
<evidence type="ECO:0000256" key="3">
    <source>
        <dbReference type="ARBA" id="ARBA00022737"/>
    </source>
</evidence>
<keyword evidence="2" id="KW-0853">WD repeat</keyword>
<accession>A2DH64</accession>
<dbReference type="Proteomes" id="UP000001542">
    <property type="component" value="Unassembled WGS sequence"/>
</dbReference>
<dbReference type="PANTHER" id="PTHR44040">
    <property type="entry name" value="RETINOBLASTOMA-BINDING PROTEIN 5"/>
    <property type="match status" value="1"/>
</dbReference>
<evidence type="ECO:0008006" key="7">
    <source>
        <dbReference type="Google" id="ProtNLM"/>
    </source>
</evidence>
<evidence type="ECO:0000313" key="5">
    <source>
        <dbReference type="EMBL" id="EAY20374.1"/>
    </source>
</evidence>
<dbReference type="InterPro" id="IPR015943">
    <property type="entry name" value="WD40/YVTN_repeat-like_dom_sf"/>
</dbReference>
<dbReference type="GO" id="GO:0048188">
    <property type="term" value="C:Set1C/COMPASS complex"/>
    <property type="evidence" value="ECO:0000318"/>
    <property type="project" value="GO_Central"/>
</dbReference>
<dbReference type="KEGG" id="tva:5465911"/>
<keyword evidence="6" id="KW-1185">Reference proteome</keyword>
<dbReference type="InterPro" id="IPR036322">
    <property type="entry name" value="WD40_repeat_dom_sf"/>
</dbReference>
<comment type="subcellular location">
    <subcellularLocation>
        <location evidence="1">Nucleus</location>
    </subcellularLocation>
</comment>
<keyword evidence="4" id="KW-0539">Nucleus</keyword>
<reference evidence="5" key="2">
    <citation type="journal article" date="2007" name="Science">
        <title>Draft genome sequence of the sexually transmitted pathogen Trichomonas vaginalis.</title>
        <authorList>
            <person name="Carlton J.M."/>
            <person name="Hirt R.P."/>
            <person name="Silva J.C."/>
            <person name="Delcher A.L."/>
            <person name="Schatz M."/>
            <person name="Zhao Q."/>
            <person name="Wortman J.R."/>
            <person name="Bidwell S.L."/>
            <person name="Alsmark U.C.M."/>
            <person name="Besteiro S."/>
            <person name="Sicheritz-Ponten T."/>
            <person name="Noel C.J."/>
            <person name="Dacks J.B."/>
            <person name="Foster P.G."/>
            <person name="Simillion C."/>
            <person name="Van de Peer Y."/>
            <person name="Miranda-Saavedra D."/>
            <person name="Barton G.J."/>
            <person name="Westrop G.D."/>
            <person name="Mueller S."/>
            <person name="Dessi D."/>
            <person name="Fiori P.L."/>
            <person name="Ren Q."/>
            <person name="Paulsen I."/>
            <person name="Zhang H."/>
            <person name="Bastida-Corcuera F.D."/>
            <person name="Simoes-Barbosa A."/>
            <person name="Brown M.T."/>
            <person name="Hayes R.D."/>
            <person name="Mukherjee M."/>
            <person name="Okumura C.Y."/>
            <person name="Schneider R."/>
            <person name="Smith A.J."/>
            <person name="Vanacova S."/>
            <person name="Villalvazo M."/>
            <person name="Haas B.J."/>
            <person name="Pertea M."/>
            <person name="Feldblyum T.V."/>
            <person name="Utterback T.R."/>
            <person name="Shu C.L."/>
            <person name="Osoegawa K."/>
            <person name="de Jong P.J."/>
            <person name="Hrdy I."/>
            <person name="Horvathova L."/>
            <person name="Zubacova Z."/>
            <person name="Dolezal P."/>
            <person name="Malik S.B."/>
            <person name="Logsdon J.M. Jr."/>
            <person name="Henze K."/>
            <person name="Gupta A."/>
            <person name="Wang C.C."/>
            <person name="Dunne R.L."/>
            <person name="Upcroft J.A."/>
            <person name="Upcroft P."/>
            <person name="White O."/>
            <person name="Salzberg S.L."/>
            <person name="Tang P."/>
            <person name="Chiu C.-H."/>
            <person name="Lee Y.-S."/>
            <person name="Embley T.M."/>
            <person name="Coombs G.H."/>
            <person name="Mottram J.C."/>
            <person name="Tachezy J."/>
            <person name="Fraser-Liggett C.M."/>
            <person name="Johnson P.J."/>
        </authorList>
    </citation>
    <scope>NUCLEOTIDE SEQUENCE [LARGE SCALE GENOMIC DNA]</scope>
    <source>
        <strain evidence="5">G3</strain>
    </source>
</reference>
<protein>
    <recommendedName>
        <fullName evidence="7">Anaphase-promoting complex subunit 4 WD40 domain-containing protein</fullName>
    </recommendedName>
</protein>
<dbReference type="FunCoup" id="A2DH64">
    <property type="interactions" value="910"/>
</dbReference>
<sequence>MSFHTLLDDLYIDLPDWYNNTFHFNAKTTCMSISYHGAMLAVGLANGQTCLIDSFSGCGDHQFFKHKSAVVDCSFSRDGFLLAHCDNKNLTIHNIQTKQVVFEQNFDDKVLCIQFSRINPQLIYVLTSNANSLIRFNLSTRESMVFNGSFTIFNILPNDFIVAAKGSRITLIDTEKNAVAKVFDAPAKKNICSIEVSHKGELIIVLDKAGAAHLLNVNTGEFKHKFCDHVGDTRFATASFDRHDEHAIFGTSEIADASFAAYELDCYSLRKNFTNGPREVILQLIFHPVHPIVFARAMKGIHIWRAVYKNRWIHSVPELDNMFTNEMYQEPECEFDAEFESGVRNVEDLSGHPVDIFTKVPFSIFESDKNYPNQLITLPITIEDIKAGVDEEESEDEEDYDE</sequence>
<dbReference type="InParanoid" id="A2DH64"/>
<dbReference type="PANTHER" id="PTHR44040:SF1">
    <property type="entry name" value="RETINOBLASTOMA-BINDING PROTEIN 5"/>
    <property type="match status" value="1"/>
</dbReference>
<dbReference type="VEuPathDB" id="TrichDB:TVAGG3_0340910"/>
<dbReference type="Gene3D" id="2.130.10.10">
    <property type="entry name" value="YVTN repeat-like/Quinoprotein amine dehydrogenase"/>
    <property type="match status" value="1"/>
</dbReference>
<dbReference type="STRING" id="5722.A2DH64"/>
<keyword evidence="3" id="KW-0677">Repeat</keyword>